<dbReference type="AlphaFoldDB" id="A0A387H3Y4"/>
<gene>
    <name evidence="2" type="ORF">DWB77_00141</name>
</gene>
<keyword evidence="3" id="KW-1185">Reference proteome</keyword>
<proteinExistence type="predicted"/>
<accession>A0A387H3Y4</accession>
<reference evidence="2 3" key="1">
    <citation type="submission" date="2018-10" db="EMBL/GenBank/DDBJ databases">
        <title>Relationship between Morphology and Antimicrobial Activity in Streptomyces.</title>
        <authorList>
            <person name="Kang H.J."/>
            <person name="Kim S.B."/>
        </authorList>
    </citation>
    <scope>NUCLEOTIDE SEQUENCE [LARGE SCALE GENOMIC DNA]</scope>
    <source>
        <strain evidence="2 3">BH38</strain>
    </source>
</reference>
<protein>
    <submittedName>
        <fullName evidence="2">Uncharacterized protein</fullName>
    </submittedName>
</protein>
<evidence type="ECO:0000313" key="2">
    <source>
        <dbReference type="EMBL" id="AYG78034.1"/>
    </source>
</evidence>
<feature type="region of interest" description="Disordered" evidence="1">
    <location>
        <begin position="1"/>
        <end position="71"/>
    </location>
</feature>
<evidence type="ECO:0000256" key="1">
    <source>
        <dbReference type="SAM" id="MobiDB-lite"/>
    </source>
</evidence>
<dbReference type="EMBL" id="CP032698">
    <property type="protein sequence ID" value="AYG78034.1"/>
    <property type="molecule type" value="Genomic_DNA"/>
</dbReference>
<dbReference type="KEGG" id="shun:DWB77_00141"/>
<sequence>MTQPVTRSCGRPDGGSAGVCVGPLAWCQPPQSVPADGPRPPQRPVVRHRRTASQDPAPARPGLVRPDGRGLTWRASERVPLGSPIGPVREVAVRVKPEAAVTVVVVTLATVVLLALVGDESLAPSTSHGSRLIALPRQTGASAWQSIALPSAPPGSKTCSVIRGPRQAGPARPLWYLDRAGPWWGSPRAANGHLGVEVRVRHGPSGPGPRRLCGGTRRHGAFLNSGTWCRTTPWTAGRARGAACAACDVPCPASQT</sequence>
<organism evidence="2 3">
    <name type="scientific">Streptomyces hundungensis</name>
    <dbReference type="NCBI Taxonomy" id="1077946"/>
    <lineage>
        <taxon>Bacteria</taxon>
        <taxon>Bacillati</taxon>
        <taxon>Actinomycetota</taxon>
        <taxon>Actinomycetes</taxon>
        <taxon>Kitasatosporales</taxon>
        <taxon>Streptomycetaceae</taxon>
        <taxon>Streptomyces</taxon>
    </lineage>
</organism>
<name>A0A387H3Y4_9ACTN</name>
<dbReference type="Proteomes" id="UP000271554">
    <property type="component" value="Chromosome"/>
</dbReference>
<evidence type="ECO:0000313" key="3">
    <source>
        <dbReference type="Proteomes" id="UP000271554"/>
    </source>
</evidence>